<keyword evidence="2" id="KW-0812">Transmembrane</keyword>
<evidence type="ECO:0000256" key="1">
    <source>
        <dbReference type="SAM" id="MobiDB-lite"/>
    </source>
</evidence>
<feature type="transmembrane region" description="Helical" evidence="2">
    <location>
        <begin position="12"/>
        <end position="29"/>
    </location>
</feature>
<comment type="caution">
    <text evidence="3">The sequence shown here is derived from an EMBL/GenBank/DDBJ whole genome shotgun (WGS) entry which is preliminary data.</text>
</comment>
<evidence type="ECO:0000256" key="2">
    <source>
        <dbReference type="SAM" id="Phobius"/>
    </source>
</evidence>
<name>A0ABP1Q7P1_9HEXA</name>
<proteinExistence type="predicted"/>
<keyword evidence="4" id="KW-1185">Reference proteome</keyword>
<feature type="transmembrane region" description="Helical" evidence="2">
    <location>
        <begin position="41"/>
        <end position="64"/>
    </location>
</feature>
<feature type="region of interest" description="Disordered" evidence="1">
    <location>
        <begin position="94"/>
        <end position="198"/>
    </location>
</feature>
<sequence>MWDSCQTGFDVIKEPLIIASIIVGFLSIFEHSKWLCKERIGTVLNAWINIFILCGILKLLWIAVGRGMNDVIQNWRDGNGNNMLLKPVYNIHQQLPQNPNPQIPPNEPNPPVPPQRNPQVPPQPNPQVPPQPNPQVPPQPNPPAPAQPNPPVPAQPNPPVPPQPNPPVPAQPNPQVPPQPDPQVPPQPNPQVPPPVPIPLQCFFCGFPHARSCAARQRENANVWGMRVPHDNLQG</sequence>
<dbReference type="Proteomes" id="UP001642540">
    <property type="component" value="Unassembled WGS sequence"/>
</dbReference>
<reference evidence="3 4" key="1">
    <citation type="submission" date="2024-08" db="EMBL/GenBank/DDBJ databases">
        <authorList>
            <person name="Cucini C."/>
            <person name="Frati F."/>
        </authorList>
    </citation>
    <scope>NUCLEOTIDE SEQUENCE [LARGE SCALE GENOMIC DNA]</scope>
</reference>
<evidence type="ECO:0000313" key="4">
    <source>
        <dbReference type="Proteomes" id="UP001642540"/>
    </source>
</evidence>
<accession>A0ABP1Q7P1</accession>
<organism evidence="3 4">
    <name type="scientific">Orchesella dallaii</name>
    <dbReference type="NCBI Taxonomy" id="48710"/>
    <lineage>
        <taxon>Eukaryota</taxon>
        <taxon>Metazoa</taxon>
        <taxon>Ecdysozoa</taxon>
        <taxon>Arthropoda</taxon>
        <taxon>Hexapoda</taxon>
        <taxon>Collembola</taxon>
        <taxon>Entomobryomorpha</taxon>
        <taxon>Entomobryoidea</taxon>
        <taxon>Orchesellidae</taxon>
        <taxon>Orchesellinae</taxon>
        <taxon>Orchesella</taxon>
    </lineage>
</organism>
<keyword evidence="2" id="KW-0472">Membrane</keyword>
<evidence type="ECO:0000313" key="3">
    <source>
        <dbReference type="EMBL" id="CAL8088810.1"/>
    </source>
</evidence>
<feature type="compositionally biased region" description="Pro residues" evidence="1">
    <location>
        <begin position="98"/>
        <end position="198"/>
    </location>
</feature>
<gene>
    <name evidence="3" type="ORF">ODALV1_LOCUS7168</name>
</gene>
<protein>
    <recommendedName>
        <fullName evidence="5">Filamentous hemagglutinin</fullName>
    </recommendedName>
</protein>
<evidence type="ECO:0008006" key="5">
    <source>
        <dbReference type="Google" id="ProtNLM"/>
    </source>
</evidence>
<dbReference type="EMBL" id="CAXLJM020000023">
    <property type="protein sequence ID" value="CAL8088810.1"/>
    <property type="molecule type" value="Genomic_DNA"/>
</dbReference>
<keyword evidence="2" id="KW-1133">Transmembrane helix</keyword>